<feature type="transmembrane region" description="Helical" evidence="11">
    <location>
        <begin position="144"/>
        <end position="168"/>
    </location>
</feature>
<dbReference type="InterPro" id="IPR006153">
    <property type="entry name" value="Cation/H_exchanger_TM"/>
</dbReference>
<feature type="transmembrane region" description="Helical" evidence="11">
    <location>
        <begin position="180"/>
        <end position="199"/>
    </location>
</feature>
<evidence type="ECO:0000256" key="7">
    <source>
        <dbReference type="ARBA" id="ARBA00023053"/>
    </source>
</evidence>
<evidence type="ECO:0000313" key="13">
    <source>
        <dbReference type="EMBL" id="RST99342.1"/>
    </source>
</evidence>
<sequence>MDILLTLALIILFTKVADSVALKLGLPSVVGSLIMGIIIGPSVLNIIQNDFSIELLSHLGVILLMFIAGVESDLTILKKHFKPSLITGLLGVLVPFITFFITSHFFGYATETSLFIGLIFGATSLSITIQVLKELNFMQTKEGSVIIGAAILDDIIVVILLNMILNLVNPETTTADIIPFLLKNVVFFVLIILFGKFLMPRLVKLLNYVSVPEKNVAFSLILVFFLSYFAQFIGMSDIIGAFFAGILISQTPFAEYVERKVTSITLAMFAPVFFVSIGLNLILDGLESSILLIIVFSILAVLSKYIGGFIGGKLDDFDNSSSSIIGASLVSRGEMALILIALGLEDKFIDQTMYAALVLVIILTTIIAPILLKHAISKHQLKKDSIQE</sequence>
<evidence type="ECO:0000256" key="3">
    <source>
        <dbReference type="ARBA" id="ARBA00022448"/>
    </source>
</evidence>
<evidence type="ECO:0000256" key="8">
    <source>
        <dbReference type="ARBA" id="ARBA00023065"/>
    </source>
</evidence>
<keyword evidence="4" id="KW-0050">Antiport</keyword>
<evidence type="ECO:0000256" key="6">
    <source>
        <dbReference type="ARBA" id="ARBA00022989"/>
    </source>
</evidence>
<dbReference type="GO" id="GO:0015297">
    <property type="term" value="F:antiporter activity"/>
    <property type="evidence" value="ECO:0007669"/>
    <property type="project" value="UniProtKB-KW"/>
</dbReference>
<gene>
    <name evidence="13" type="ORF">CBF37_05065</name>
</gene>
<dbReference type="RefSeq" id="WP_125983660.1">
    <property type="nucleotide sequence ID" value="NZ_NGJS01000005.1"/>
</dbReference>
<keyword evidence="3" id="KW-0813">Transport</keyword>
<dbReference type="EMBL" id="NGJS01000005">
    <property type="protein sequence ID" value="RST99342.1"/>
    <property type="molecule type" value="Genomic_DNA"/>
</dbReference>
<keyword evidence="7" id="KW-0915">Sodium</keyword>
<name>A0A429ZZA0_9ENTE</name>
<comment type="similarity">
    <text evidence="2">Belongs to the monovalent cation:proton antiporter 2 (CPA2) transporter (TC 2.A.37) family.</text>
</comment>
<keyword evidence="8" id="KW-0406">Ion transport</keyword>
<feature type="transmembrane region" description="Helical" evidence="11">
    <location>
        <begin position="83"/>
        <end position="102"/>
    </location>
</feature>
<dbReference type="InterPro" id="IPR038770">
    <property type="entry name" value="Na+/solute_symporter_sf"/>
</dbReference>
<dbReference type="GO" id="GO:0006814">
    <property type="term" value="P:sodium ion transport"/>
    <property type="evidence" value="ECO:0007669"/>
    <property type="project" value="UniProtKB-KW"/>
</dbReference>
<evidence type="ECO:0000313" key="14">
    <source>
        <dbReference type="Proteomes" id="UP000287857"/>
    </source>
</evidence>
<keyword evidence="6 11" id="KW-1133">Transmembrane helix</keyword>
<reference evidence="13 14" key="1">
    <citation type="submission" date="2017-05" db="EMBL/GenBank/DDBJ databases">
        <title>Vagococcus spp. assemblies.</title>
        <authorList>
            <person name="Gulvik C.A."/>
        </authorList>
    </citation>
    <scope>NUCLEOTIDE SEQUENCE [LARGE SCALE GENOMIC DNA]</scope>
    <source>
        <strain evidence="13 14">SS1995</strain>
    </source>
</reference>
<keyword evidence="14" id="KW-1185">Reference proteome</keyword>
<evidence type="ECO:0000256" key="9">
    <source>
        <dbReference type="ARBA" id="ARBA00023136"/>
    </source>
</evidence>
<feature type="transmembrane region" description="Helical" evidence="11">
    <location>
        <begin position="219"/>
        <end position="249"/>
    </location>
</feature>
<keyword evidence="9 11" id="KW-0472">Membrane</keyword>
<comment type="caution">
    <text evidence="13">The sequence shown here is derived from an EMBL/GenBank/DDBJ whole genome shotgun (WGS) entry which is preliminary data.</text>
</comment>
<feature type="transmembrane region" description="Helical" evidence="11">
    <location>
        <begin position="114"/>
        <end position="132"/>
    </location>
</feature>
<dbReference type="AlphaFoldDB" id="A0A429ZZA0"/>
<feature type="transmembrane region" description="Helical" evidence="11">
    <location>
        <begin position="289"/>
        <end position="312"/>
    </location>
</feature>
<evidence type="ECO:0000256" key="5">
    <source>
        <dbReference type="ARBA" id="ARBA00022692"/>
    </source>
</evidence>
<evidence type="ECO:0000256" key="10">
    <source>
        <dbReference type="ARBA" id="ARBA00023201"/>
    </source>
</evidence>
<dbReference type="Gene3D" id="1.20.1530.20">
    <property type="match status" value="1"/>
</dbReference>
<evidence type="ECO:0000256" key="2">
    <source>
        <dbReference type="ARBA" id="ARBA00005551"/>
    </source>
</evidence>
<feature type="transmembrane region" description="Helical" evidence="11">
    <location>
        <begin position="29"/>
        <end position="47"/>
    </location>
</feature>
<dbReference type="PANTHER" id="PTHR43562:SF3">
    <property type="entry name" value="SODIUM ION_PROTON EXCHANGER (EUROFUNG)"/>
    <property type="match status" value="1"/>
</dbReference>
<accession>A0A429ZZA0</accession>
<feature type="transmembrane region" description="Helical" evidence="11">
    <location>
        <begin position="59"/>
        <end position="77"/>
    </location>
</feature>
<dbReference type="OrthoDB" id="9793589at2"/>
<evidence type="ECO:0000256" key="11">
    <source>
        <dbReference type="SAM" id="Phobius"/>
    </source>
</evidence>
<feature type="domain" description="Cation/H+ exchanger transmembrane" evidence="12">
    <location>
        <begin position="10"/>
        <end position="374"/>
    </location>
</feature>
<feature type="transmembrane region" description="Helical" evidence="11">
    <location>
        <begin position="261"/>
        <end position="283"/>
    </location>
</feature>
<comment type="subcellular location">
    <subcellularLocation>
        <location evidence="1">Membrane</location>
        <topology evidence="1">Multi-pass membrane protein</topology>
    </subcellularLocation>
</comment>
<dbReference type="GO" id="GO:1902600">
    <property type="term" value="P:proton transmembrane transport"/>
    <property type="evidence" value="ECO:0007669"/>
    <property type="project" value="InterPro"/>
</dbReference>
<dbReference type="PANTHER" id="PTHR43562">
    <property type="entry name" value="NAPA-TYPE SODIUM/HYDROGEN ANTIPORTER"/>
    <property type="match status" value="1"/>
</dbReference>
<organism evidence="13 14">
    <name type="scientific">Vagococcus vulneris</name>
    <dbReference type="NCBI Taxonomy" id="1977869"/>
    <lineage>
        <taxon>Bacteria</taxon>
        <taxon>Bacillati</taxon>
        <taxon>Bacillota</taxon>
        <taxon>Bacilli</taxon>
        <taxon>Lactobacillales</taxon>
        <taxon>Enterococcaceae</taxon>
        <taxon>Vagococcus</taxon>
    </lineage>
</organism>
<feature type="transmembrane region" description="Helical" evidence="11">
    <location>
        <begin position="324"/>
        <end position="342"/>
    </location>
</feature>
<proteinExistence type="inferred from homology"/>
<dbReference type="Proteomes" id="UP000287857">
    <property type="component" value="Unassembled WGS sequence"/>
</dbReference>
<evidence type="ECO:0000259" key="12">
    <source>
        <dbReference type="Pfam" id="PF00999"/>
    </source>
</evidence>
<evidence type="ECO:0000256" key="1">
    <source>
        <dbReference type="ARBA" id="ARBA00004141"/>
    </source>
</evidence>
<protein>
    <recommendedName>
        <fullName evidence="12">Cation/H+ exchanger transmembrane domain-containing protein</fullName>
    </recommendedName>
</protein>
<dbReference type="GO" id="GO:0016020">
    <property type="term" value="C:membrane"/>
    <property type="evidence" value="ECO:0007669"/>
    <property type="project" value="UniProtKB-SubCell"/>
</dbReference>
<keyword evidence="5 11" id="KW-0812">Transmembrane</keyword>
<dbReference type="Pfam" id="PF00999">
    <property type="entry name" value="Na_H_Exchanger"/>
    <property type="match status" value="1"/>
</dbReference>
<evidence type="ECO:0000256" key="4">
    <source>
        <dbReference type="ARBA" id="ARBA00022449"/>
    </source>
</evidence>
<keyword evidence="10" id="KW-0739">Sodium transport</keyword>
<feature type="transmembrane region" description="Helical" evidence="11">
    <location>
        <begin position="354"/>
        <end position="372"/>
    </location>
</feature>